<feature type="repeat" description="ANK" evidence="8">
    <location>
        <begin position="1996"/>
        <end position="2028"/>
    </location>
</feature>
<evidence type="ECO:0000313" key="12">
    <source>
        <dbReference type="Proteomes" id="UP000001056"/>
    </source>
</evidence>
<dbReference type="InterPro" id="IPR027417">
    <property type="entry name" value="P-loop_NTPase"/>
</dbReference>
<feature type="compositionally biased region" description="Polar residues" evidence="9">
    <location>
        <begin position="2296"/>
        <end position="2305"/>
    </location>
</feature>
<dbReference type="SUPFAM" id="SSF49785">
    <property type="entry name" value="Galactose-binding domain-like"/>
    <property type="match status" value="1"/>
</dbReference>
<evidence type="ECO:0000256" key="4">
    <source>
        <dbReference type="ARBA" id="ARBA00022737"/>
    </source>
</evidence>
<dbReference type="InterPro" id="IPR004199">
    <property type="entry name" value="B-gal_small/dom_5"/>
</dbReference>
<evidence type="ECO:0000256" key="7">
    <source>
        <dbReference type="ARBA" id="ARBA00032230"/>
    </source>
</evidence>
<dbReference type="PROSITE" id="PS50297">
    <property type="entry name" value="ANK_REP_REGION"/>
    <property type="match status" value="12"/>
</dbReference>
<dbReference type="PRINTS" id="PR01415">
    <property type="entry name" value="ANKYRIN"/>
</dbReference>
<dbReference type="PANTHER" id="PTHR46323:SF2">
    <property type="entry name" value="BETA-GALACTOSIDASE"/>
    <property type="match status" value="1"/>
</dbReference>
<feature type="region of interest" description="Disordered" evidence="9">
    <location>
        <begin position="1"/>
        <end position="55"/>
    </location>
</feature>
<dbReference type="Pfam" id="PF24883">
    <property type="entry name" value="NPHP3_N"/>
    <property type="match status" value="1"/>
</dbReference>
<dbReference type="InterPro" id="IPR002110">
    <property type="entry name" value="Ankyrin_rpt"/>
</dbReference>
<evidence type="ECO:0000313" key="11">
    <source>
        <dbReference type="EMBL" id="EAQ85049.1"/>
    </source>
</evidence>
<dbReference type="eggNOG" id="KOG2024">
    <property type="taxonomic scope" value="Eukaryota"/>
</dbReference>
<dbReference type="OrthoDB" id="408320at2759"/>
<dbReference type="Gene3D" id="2.60.40.10">
    <property type="entry name" value="Immunoglobulins"/>
    <property type="match status" value="2"/>
</dbReference>
<organism evidence="11 12">
    <name type="scientific">Chaetomium globosum (strain ATCC 6205 / CBS 148.51 / DSM 1962 / NBRC 6347 / NRRL 1970)</name>
    <name type="common">Soil fungus</name>
    <dbReference type="NCBI Taxonomy" id="306901"/>
    <lineage>
        <taxon>Eukaryota</taxon>
        <taxon>Fungi</taxon>
        <taxon>Dikarya</taxon>
        <taxon>Ascomycota</taxon>
        <taxon>Pezizomycotina</taxon>
        <taxon>Sordariomycetes</taxon>
        <taxon>Sordariomycetidae</taxon>
        <taxon>Sordariales</taxon>
        <taxon>Chaetomiaceae</taxon>
        <taxon>Chaetomium</taxon>
    </lineage>
</organism>
<protein>
    <recommendedName>
        <fullName evidence="3">beta-galactosidase</fullName>
        <ecNumber evidence="3">3.2.1.23</ecNumber>
    </recommendedName>
    <alternativeName>
        <fullName evidence="7">Lactase</fullName>
    </alternativeName>
</protein>
<evidence type="ECO:0000256" key="6">
    <source>
        <dbReference type="ARBA" id="ARBA00023295"/>
    </source>
</evidence>
<dbReference type="Gene3D" id="3.40.50.300">
    <property type="entry name" value="P-loop containing nucleotide triphosphate hydrolases"/>
    <property type="match status" value="1"/>
</dbReference>
<feature type="compositionally biased region" description="Polar residues" evidence="9">
    <location>
        <begin position="1"/>
        <end position="10"/>
    </location>
</feature>
<dbReference type="InParanoid" id="Q2GSJ1"/>
<dbReference type="InterPro" id="IPR017853">
    <property type="entry name" value="GH"/>
</dbReference>
<dbReference type="HOGENOM" id="CLU_229543_0_0_1"/>
<dbReference type="Gene3D" id="1.25.40.20">
    <property type="entry name" value="Ankyrin repeat-containing domain"/>
    <property type="match status" value="5"/>
</dbReference>
<dbReference type="EC" id="3.2.1.23" evidence="3"/>
<feature type="repeat" description="ANK" evidence="8">
    <location>
        <begin position="1963"/>
        <end position="1995"/>
    </location>
</feature>
<dbReference type="Pfam" id="PF01048">
    <property type="entry name" value="PNP_UDP_1"/>
    <property type="match status" value="1"/>
</dbReference>
<dbReference type="FunFam" id="3.20.20.80:FF:000018">
    <property type="entry name" value="Beta-galactosidase"/>
    <property type="match status" value="1"/>
</dbReference>
<dbReference type="InterPro" id="IPR008979">
    <property type="entry name" value="Galactose-bd-like_sf"/>
</dbReference>
<dbReference type="SUPFAM" id="SSF52540">
    <property type="entry name" value="P-loop containing nucleoside triphosphate hydrolases"/>
    <property type="match status" value="1"/>
</dbReference>
<dbReference type="PROSITE" id="PS50088">
    <property type="entry name" value="ANK_REPEAT"/>
    <property type="match status" value="12"/>
</dbReference>
<feature type="repeat" description="ANK" evidence="8">
    <location>
        <begin position="2227"/>
        <end position="2259"/>
    </location>
</feature>
<dbReference type="InterPro" id="IPR006103">
    <property type="entry name" value="Glyco_hydro_2_cat"/>
</dbReference>
<dbReference type="STRING" id="306901.Q2GSJ1"/>
<dbReference type="SUPFAM" id="SSF74650">
    <property type="entry name" value="Galactose mutarotase-like"/>
    <property type="match status" value="1"/>
</dbReference>
<evidence type="ECO:0000256" key="1">
    <source>
        <dbReference type="ARBA" id="ARBA00001412"/>
    </source>
</evidence>
<dbReference type="InterPro" id="IPR036770">
    <property type="entry name" value="Ankyrin_rpt-contain_sf"/>
</dbReference>
<feature type="repeat" description="ANK" evidence="8">
    <location>
        <begin position="2128"/>
        <end position="2160"/>
    </location>
</feature>
<comment type="similarity">
    <text evidence="2">Belongs to the glycosyl hydrolase 2 family.</text>
</comment>
<dbReference type="eggNOG" id="KOG0504">
    <property type="taxonomic scope" value="Eukaryota"/>
</dbReference>
<name>Q2GSJ1_CHAGB</name>
<feature type="compositionally biased region" description="Polar residues" evidence="9">
    <location>
        <begin position="2345"/>
        <end position="2367"/>
    </location>
</feature>
<dbReference type="GO" id="GO:0005990">
    <property type="term" value="P:lactose catabolic process"/>
    <property type="evidence" value="ECO:0007669"/>
    <property type="project" value="TreeGrafter"/>
</dbReference>
<keyword evidence="5" id="KW-0378">Hydrolase</keyword>
<proteinExistence type="inferred from homology"/>
<dbReference type="PANTHER" id="PTHR46323">
    <property type="entry name" value="BETA-GALACTOSIDASE"/>
    <property type="match status" value="1"/>
</dbReference>
<dbReference type="VEuPathDB" id="FungiDB:CHGG_09063"/>
<dbReference type="GeneID" id="4395702"/>
<evidence type="ECO:0000259" key="10">
    <source>
        <dbReference type="SMART" id="SM01038"/>
    </source>
</evidence>
<dbReference type="GO" id="GO:0009341">
    <property type="term" value="C:beta-galactosidase complex"/>
    <property type="evidence" value="ECO:0007669"/>
    <property type="project" value="InterPro"/>
</dbReference>
<dbReference type="InterPro" id="IPR000845">
    <property type="entry name" value="Nucleoside_phosphorylase_d"/>
</dbReference>
<dbReference type="Pfam" id="PF00703">
    <property type="entry name" value="Glyco_hydro_2"/>
    <property type="match status" value="1"/>
</dbReference>
<evidence type="ECO:0000256" key="3">
    <source>
        <dbReference type="ARBA" id="ARBA00012756"/>
    </source>
</evidence>
<dbReference type="InterPro" id="IPR006104">
    <property type="entry name" value="Glyco_hydro_2_N"/>
</dbReference>
<dbReference type="InterPro" id="IPR056884">
    <property type="entry name" value="NPHP3-like_N"/>
</dbReference>
<dbReference type="SUPFAM" id="SSF48403">
    <property type="entry name" value="Ankyrin repeat"/>
    <property type="match status" value="2"/>
</dbReference>
<dbReference type="SMART" id="SM00248">
    <property type="entry name" value="ANK"/>
    <property type="match status" value="13"/>
</dbReference>
<dbReference type="Pfam" id="PF12796">
    <property type="entry name" value="Ank_2"/>
    <property type="match status" value="4"/>
</dbReference>
<dbReference type="Pfam" id="PF02929">
    <property type="entry name" value="Bgal_small_N"/>
    <property type="match status" value="1"/>
</dbReference>
<accession>Q2GSJ1</accession>
<keyword evidence="6" id="KW-0326">Glycosidase</keyword>
<feature type="repeat" description="ANK" evidence="8">
    <location>
        <begin position="1897"/>
        <end position="1929"/>
    </location>
</feature>
<dbReference type="Gene3D" id="3.40.50.1580">
    <property type="entry name" value="Nucleoside phosphorylase domain"/>
    <property type="match status" value="1"/>
</dbReference>
<dbReference type="GO" id="GO:0009116">
    <property type="term" value="P:nucleoside metabolic process"/>
    <property type="evidence" value="ECO:0007669"/>
    <property type="project" value="InterPro"/>
</dbReference>
<dbReference type="InterPro" id="IPR014718">
    <property type="entry name" value="GH-type_carb-bd"/>
</dbReference>
<dbReference type="InterPro" id="IPR006102">
    <property type="entry name" value="Ig-like_GH2"/>
</dbReference>
<dbReference type="PRINTS" id="PR00132">
    <property type="entry name" value="GLHYDRLASE2"/>
</dbReference>
<dbReference type="Proteomes" id="UP000001056">
    <property type="component" value="Unassembled WGS sequence"/>
</dbReference>
<dbReference type="Gene3D" id="2.60.120.260">
    <property type="entry name" value="Galactose-binding domain-like"/>
    <property type="match status" value="1"/>
</dbReference>
<evidence type="ECO:0000256" key="2">
    <source>
        <dbReference type="ARBA" id="ARBA00007401"/>
    </source>
</evidence>
<dbReference type="Pfam" id="PF02837">
    <property type="entry name" value="Glyco_hydro_2_N"/>
    <property type="match status" value="1"/>
</dbReference>
<keyword evidence="12" id="KW-1185">Reference proteome</keyword>
<dbReference type="SUPFAM" id="SSF53167">
    <property type="entry name" value="Purine and uridine phosphorylases"/>
    <property type="match status" value="1"/>
</dbReference>
<evidence type="ECO:0000256" key="8">
    <source>
        <dbReference type="PROSITE-ProRule" id="PRU00023"/>
    </source>
</evidence>
<feature type="repeat" description="ANK" evidence="8">
    <location>
        <begin position="2194"/>
        <end position="2226"/>
    </location>
</feature>
<dbReference type="InterPro" id="IPR011013">
    <property type="entry name" value="Gal_mutarotase_sf_dom"/>
</dbReference>
<feature type="repeat" description="ANK" evidence="8">
    <location>
        <begin position="2095"/>
        <end position="2127"/>
    </location>
</feature>
<dbReference type="SUPFAM" id="SSF49303">
    <property type="entry name" value="beta-Galactosidase/glucuronidase domain"/>
    <property type="match status" value="2"/>
</dbReference>
<evidence type="ECO:0000256" key="9">
    <source>
        <dbReference type="SAM" id="MobiDB-lite"/>
    </source>
</evidence>
<dbReference type="InterPro" id="IPR036156">
    <property type="entry name" value="Beta-gal/glucu_dom_sf"/>
</dbReference>
<evidence type="ECO:0000256" key="5">
    <source>
        <dbReference type="ARBA" id="ARBA00022801"/>
    </source>
</evidence>
<dbReference type="SUPFAM" id="SSF51445">
    <property type="entry name" value="(Trans)glycosidases"/>
    <property type="match status" value="1"/>
</dbReference>
<keyword evidence="4" id="KW-0677">Repeat</keyword>
<gene>
    <name evidence="11" type="ORF">CHGG_09063</name>
</gene>
<dbReference type="InterPro" id="IPR006101">
    <property type="entry name" value="Glyco_hydro_2"/>
</dbReference>
<feature type="repeat" description="ANK" evidence="8">
    <location>
        <begin position="2161"/>
        <end position="2193"/>
    </location>
</feature>
<feature type="repeat" description="ANK" evidence="8">
    <location>
        <begin position="2260"/>
        <end position="2292"/>
    </location>
</feature>
<dbReference type="Pfam" id="PF13637">
    <property type="entry name" value="Ank_4"/>
    <property type="match status" value="1"/>
</dbReference>
<keyword evidence="8" id="KW-0040">ANK repeat</keyword>
<feature type="repeat" description="ANK" evidence="8">
    <location>
        <begin position="1930"/>
        <end position="1962"/>
    </location>
</feature>
<feature type="repeat" description="ANK" evidence="8">
    <location>
        <begin position="2062"/>
        <end position="2094"/>
    </location>
</feature>
<dbReference type="InterPro" id="IPR050347">
    <property type="entry name" value="Bact_Beta-galactosidase"/>
</dbReference>
<dbReference type="Gene3D" id="2.70.98.10">
    <property type="match status" value="1"/>
</dbReference>
<dbReference type="Pfam" id="PF00023">
    <property type="entry name" value="Ank"/>
    <property type="match status" value="1"/>
</dbReference>
<dbReference type="Gene3D" id="3.20.20.80">
    <property type="entry name" value="Glycosidases"/>
    <property type="match status" value="1"/>
</dbReference>
<dbReference type="EMBL" id="CH408034">
    <property type="protein sequence ID" value="EAQ85049.1"/>
    <property type="molecule type" value="Genomic_DNA"/>
</dbReference>
<dbReference type="GO" id="GO:0004565">
    <property type="term" value="F:beta-galactosidase activity"/>
    <property type="evidence" value="ECO:0007669"/>
    <property type="project" value="UniProtKB-EC"/>
</dbReference>
<dbReference type="RefSeq" id="XP_001226990.1">
    <property type="nucleotide sequence ID" value="XM_001226989.1"/>
</dbReference>
<feature type="domain" description="Beta galactosidase small chain/" evidence="10">
    <location>
        <begin position="772"/>
        <end position="1051"/>
    </location>
</feature>
<feature type="region of interest" description="Disordered" evidence="9">
    <location>
        <begin position="2296"/>
        <end position="2367"/>
    </location>
</feature>
<dbReference type="Pfam" id="PF02836">
    <property type="entry name" value="Glyco_hydro_2_C"/>
    <property type="match status" value="1"/>
</dbReference>
<sequence length="2367" mass="263856">MSKMSSSSTEIAPMRPGELASALPGQAPTADAPEPSRSGPPRAPHAPHAPHIIPVTPPDWNNLRVIHRNTLPPRAHFFLYGNREDALSRDIARSKSQLISGQWRFHLSKSPLDGPVDFHLHTPSDLESKHGWGGQTIRVPGMWQLQGYGKGPHYTNLNFPFPVDPPHVPIDDNECGRYATSFQLTSEDKGHQLRLRFEGVDSAFTLWVNHREVGYSQGSRNPSEFDITPFVRCPGTNSLHVEVYQRCDGSYIEDQDQWWLSGIFRDVWLHKFPPTHFEDLRIKAQLSDNYQDGTLYVEFKLNHEAKVNLALLDADGAEIASQIQEREGGASDKGTWTKAKIGPLKDVHRWTAETPYLYQLVLSMPGCILAERVGFRRTELRDGVFCVNGAPIKLRGVNRHEHHPDHGRAVPYEFLKADLHLMKRFNINAIRTSHYINDYRFYELADELGFWILDECDLECHGLFVVGGNGTALTSDNPDWEEAYIDRARQMVARDFNRPSIVLWSLGNESSYGRNHAAMYKFIKSIDDSRLIHYEGDWNAQSADILSRMYFSIGDVESMAKAREWDKPLVLCEYVHAMGNGPGAIKEYIDLFYKYPRLMGGFVWEWANHGLRTKTKDGQEYMGYGGDFGDEPNDYNFVMDGLCFSNHTPGPGLVEYKKAIEPVQILSIEDGNKIRIVNRYDFIDLSHLEYLGLPGHQALLEIPGLEQKQPADSNLRLMFVNLAATPWSPAGHMVADGEVQLTKPASLRLLRNITNLPTQPLEARSTSTVLSIISSHGLSWKFDLVRGTLVSWQRLKTGSESLSPNILTEPLRFDLYRAQTDNDRGCDFGRNWRDRRLHQAKHHLIQSSWHQREDGAVEVITESRIAPPVLNWALKVTTTYHFAADHIYIRAHAKPTGNLLPRAWGRLGLVTALAGCTKVHWYGRGPGESYRDKKFSQQVDNWEMSADRLMTDYEFPQENGNRTDVRWVEFVTAAPARLLRARYGDFEGASFSALPYTAEDLDAAQHPYELRERKREDLVVHLDWMHHGLGTGSCGPETLPEYTLHASKDLCHPRLLPTNFPDCRRCKRPAMNPKRTYEDEEPSASLPKRLRTFDPASNGVIYPSCDAYSPLVHEAYTIAWICALPLELAASRAMLDEEHPLPPNQAGDDNTYVLGRIDQHNVVMTCLPGQYGTNNAAIVATNLKRSYPSIRATLMVGIGGGSPNQADLYLGDVVVGTRVMQYDMGKMVAGGVFEETADAKTPARLLNSAVSALRSKHGPHHSSSRMTSLLRSRLPNILRPNHPDRLFQASYEHPLGAPTCIDCDLEKLQPRGARLSDEPRIHYGVIASGNRVMKDGKARDEIARRLLALCFEMEAAGMMDNLQCLPIRGICDYSDSHKNKQWQDYSAATAAAYARELLEGLRPSSRSLDRTPTYITEHSKYRDWLDPGKQSQNHGFLWMRGKAGAGKSTMMKFMYLEMKKAPKKPSMAVASFFFNARGDYLERSISGMYRSLLLQLLQEFSDLQPVLDNTDIVPRNQQDCPDLNALKELLSNAVMALGQRCFTCFVDALDECDELEIRDMVQFFEQLAETATDKGIQFRICFSSRPYPYIDIHRGILLTLEKESGHGEDLAQYVKSRLRITHRPLLEELQSQILDKAAGIFMWVVLVVEILNNESSHGALALRKKISEIPAELSELFRSMLARDQHRTESLQLCILWILFAKRPLSPAEFRHALWAGLLEQRLVDPELPDDTHMDAVKLVTSSSKGLAEITKSQQPTVQFIHESVRDFLVKERGVQDLWPELGFDWEDTSHEILKRCCTTYLHHPRVQAIMSRQRAETMNGAPWLKNARYKKYAGQQMKRDLATDVSGERYQYPLFAALANGHKTAIAALLGVSSTVCDGVDITEGLNYKKDLKNHQGRTPLSWAAQEGRLSIVGLLIQGRADLDEIDRRGLTALLRASENGHEAVARLLIDKGADVNAQDSSGSRALLRALEFRHEAVARLLIDKGADVNAQDSSGSTALLRALEFRHEAVARLLIDKGADVNAQDSSGSTALLRALEFRHEAVARLLIDKGADVNAQDSFGSRALLLASENGHEAVARLLIDKGADVNAQNSAGSTALFRASQNGHEAVARFLIDKGADVNAQDSAGSTALFRASQNGHEAVARLLIDKGADVNAQDSFGSRALLRALEFRHEAVARLLIDKGADVNAQNSAGSTALLRASENGHEAVARLLIDKGADVNAQDSFGSRALLRALEFRHEAVARLLIDKGADVNAQNSAGSTALLRASENGHEAVARLLIDKGADVNAQDSAGSTALFRASQNGPRGGRAASHRQRGGCQRSGQFWIDGAASGLGVPPRGRSRGFSSTKGRTFNAQNSAGSTAIVK</sequence>
<dbReference type="InterPro" id="IPR035994">
    <property type="entry name" value="Nucleoside_phosphorylase_sf"/>
</dbReference>
<comment type="catalytic activity">
    <reaction evidence="1">
        <text>Hydrolysis of terminal non-reducing beta-D-galactose residues in beta-D-galactosides.</text>
        <dbReference type="EC" id="3.2.1.23"/>
    </reaction>
</comment>
<feature type="repeat" description="ANK" evidence="8">
    <location>
        <begin position="2029"/>
        <end position="2061"/>
    </location>
</feature>
<reference evidence="12" key="1">
    <citation type="journal article" date="2015" name="Genome Announc.">
        <title>Draft genome sequence of the cellulolytic fungus Chaetomium globosum.</title>
        <authorList>
            <person name="Cuomo C.A."/>
            <person name="Untereiner W.A."/>
            <person name="Ma L.-J."/>
            <person name="Grabherr M."/>
            <person name="Birren B.W."/>
        </authorList>
    </citation>
    <scope>NUCLEOTIDE SEQUENCE [LARGE SCALE GENOMIC DNA]</scope>
    <source>
        <strain evidence="12">ATCC 6205 / CBS 148.51 / DSM 1962 / NBRC 6347 / NRRL 1970</strain>
    </source>
</reference>
<dbReference type="InterPro" id="IPR013783">
    <property type="entry name" value="Ig-like_fold"/>
</dbReference>
<dbReference type="SMART" id="SM01038">
    <property type="entry name" value="Bgal_small_N"/>
    <property type="match status" value="1"/>
</dbReference>
<dbReference type="GO" id="GO:0030246">
    <property type="term" value="F:carbohydrate binding"/>
    <property type="evidence" value="ECO:0007669"/>
    <property type="project" value="InterPro"/>
</dbReference>